<dbReference type="PROSITE" id="PS50250">
    <property type="entry name" value="PCI"/>
    <property type="match status" value="1"/>
</dbReference>
<feature type="region of interest" description="Disordered" evidence="14">
    <location>
        <begin position="3343"/>
        <end position="3380"/>
    </location>
</feature>
<feature type="compositionally biased region" description="Low complexity" evidence="14">
    <location>
        <begin position="3304"/>
        <end position="3326"/>
    </location>
</feature>
<feature type="compositionally biased region" description="Polar residues" evidence="14">
    <location>
        <begin position="2361"/>
        <end position="2372"/>
    </location>
</feature>
<evidence type="ECO:0000313" key="18">
    <source>
        <dbReference type="EMBL" id="KGB38498.1"/>
    </source>
</evidence>
<dbReference type="InterPro" id="IPR036249">
    <property type="entry name" value="Thioredoxin-like_sf"/>
</dbReference>
<feature type="compositionally biased region" description="Low complexity" evidence="14">
    <location>
        <begin position="2269"/>
        <end position="2283"/>
    </location>
</feature>
<proteinExistence type="inferred from homology"/>
<feature type="compositionally biased region" description="Polar residues" evidence="14">
    <location>
        <begin position="2959"/>
        <end position="2979"/>
    </location>
</feature>
<evidence type="ECO:0000256" key="3">
    <source>
        <dbReference type="ARBA" id="ARBA00022574"/>
    </source>
</evidence>
<keyword evidence="12" id="KW-0963">Cytoplasm</keyword>
<dbReference type="GO" id="GO:0003677">
    <property type="term" value="F:DNA binding"/>
    <property type="evidence" value="ECO:0007669"/>
    <property type="project" value="UniProtKB-KW"/>
</dbReference>
<feature type="region of interest" description="Disordered" evidence="14">
    <location>
        <begin position="3025"/>
        <end position="3194"/>
    </location>
</feature>
<feature type="domain" description="Helicase ATP-binding" evidence="16">
    <location>
        <begin position="1984"/>
        <end position="2135"/>
    </location>
</feature>
<dbReference type="PROSITE" id="PS51194">
    <property type="entry name" value="HELICASE_CTER"/>
    <property type="match status" value="1"/>
</dbReference>
<feature type="region of interest" description="Disordered" evidence="14">
    <location>
        <begin position="3530"/>
        <end position="3551"/>
    </location>
</feature>
<dbReference type="InterPro" id="IPR038718">
    <property type="entry name" value="SNF2-like_sf"/>
</dbReference>
<dbReference type="InterPro" id="IPR049730">
    <property type="entry name" value="SNF2/RAD54-like_C"/>
</dbReference>
<dbReference type="PROSITE" id="PS50294">
    <property type="entry name" value="WD_REPEATS_REGION"/>
    <property type="match status" value="3"/>
</dbReference>
<sequence>MDIDNSKYYIESNIFLFFYKYALLKGEQIPEDDNASSIVSVKIEDLPDTLKDDELDPLVLRVKETIKDSEAKVASKLLKPFKFLHKGLLNKEAAPVPDIYVQNDELRNMIEDIRSENLTLKNSVLKLSDELKKVKNERDYHMIKHRQTLQDKEKLHCDVKRVKEHYAEYEPILRLLRQKYETAIKEKTLHRIERDKAMNQVEGLRHALTSLQKLGITSNDANDIENVDLNHKITEKRLENTTSRQNKKETDQKCKKNYMRSEKFNIQTKLDHNLKRIGFCDLSIDHKVNPLLAKLTNHSYKFTRLDNRKLDMIGDDKLWKLWKIPKLELLMEYKLITNDWISSIDFHPKEEILATGNAQGSIQISEQNHCKRIGILRQHTGAVWSVNWHWTGTYLASCGMDNTIRLWNVEHAMMSFKMNKELLSTRSATSCCTILRGHSKSVNSIQFLPYGNILVTGSSDRTVCLWDGRSGLCEHTFLGHTHSINCAIFNQQGTNVISCDSGGFIRLWDLRKINNFSFETNLPTLKLKMHNNNNNNNVEVKCLPTCFDLNKTRKFDRFNHHHPHQQHPNHHPNPTSIQHKQLEQRNKLGINQLVIDLNSEYIVAGCDDSKIYCIEISTGQISTLHGHDDSVQSIVLDYESGYLYSASSDQKENTISLEQVIRYYLNQIKGKTEEAQEVSKSAIMEIEDLDVLETPESLMLNAVSMEGTQDRSARTILMPWLKFLWDSYRLVLDLLRSNSKLEKLYHEVAHDAYNFCLKYGRKTEFKKLCELIRQHTQKVQNQLQPNAPNAINLNNAETQTLHLETRLRQLDCAMELDMYNEAFKTVEDIWSFMMISRIHAMPSLMTNYYSKTAELFRRCGCHLYHAAALHKLYTLYRDQKKNLTREELSDLGSRVLCATVAIPLPNAKLNADKFLSGEYTIMKQKTLAGLLGLIQVPTRQSLIRDLVRHKVHTVVPSNLAKLYQVLEADFQPLKLWELVQPALAHITTCSDLQVYITQLHDVIVAKTLLQLSQVYQSLDFNEFFKLCPFMEPIRLERIVIELIHNLELPIRVNHLQQAIFFDKFTDLGISQCEYGGQLVSQSTHVNDPDKLSRQLTMFAQVMQQITDILEVGQSLANCRRALVQDYRKNEKVLRSELLNRRCLIEARKEEIETYQGKRDQYYSIVEARRQAEQERLLKAEETNLANEAIQRERMKTEDEKARLKLRMARTSLKMFLDLKIDTKLDLKELTEEQLENFDADKLINKQKQEVKKKRKELAEKAKTMAKKLDYYTRACRIEEIPLLQANIEPEAIESRELFEQSVREIEEHSKAEHARQLKERNRLIRMKSDVQRLVGQLKEARDNRYRAKLAEWEALCDQKRSERLAERRAKHEAELEAEARRRAAQEAIEREEQKQRELAAEAERQKREQEAKEAAEREAARIEEESKAWTRGDIKRDEPVSVNPFARHRQSEISSASGNAFRDFRRDDTSRYSDFGRSSGSKRVGFDNTPTLRSDPSKDTWSRSGPRRTVPSEFDSLLYEDDSGNAGGWTQVGSRRETERTRPFGRGGSTMGGGFNRASKNLDMDTGSSTPWRREGPNATAGKSQVFEEMRGGNVFSNEFHNFFLYSKGNDLLVAQDSLHDFLDSSSSPDFLKCSDANFQSELQETGSFVKKEGKYDSDAEECNSVDSQRSSFETVEKGAKQTVSNSLTNGGKQSPGNELDQKRAVSSASAALFGSTWSDLQSFRMGQSQDDPILLGDSDDDQHADSGIIEVSDGEDEPEIEVEAEICEIQDAENLADIDGKIIINTSRDQDEEPEIVLCPQMARVIKPHQVSGIRFLYDNVVESVKRFHTTDGFGCILAHSMGLVNKQSDNLYLLNCKDTIYFTEFQNWQAEFELWLPTDLSSCAANKKSKFFQRFSIPKPTTESKQHPSFSDRADSSADPNVPLVDSKETDANMDDQMLWSSMFENDKSESQSKMQDVSHNGSFYGEPNDSEYSFVNSGSCLRPFKLFVVRDTVKTMSQRHQIIQQWFEEGGVLLLGYEMFRLLLNQKRLNPPPLYTTKVDVRIPKRRKKDICIDIDKEEKREKMWADFHTALLDPGPQLVICDEGHRIKNSEASISKALKAIKTHRRVVLTGYPLQNNLMEYWCMVDFVRPNYLGTKQEFTNMFQRPIENGQCIDSTPEDRKVMQGRAHVLHDLLSGFVQRRSHAVLKASLPPKTEIVLLIKLSSLQRTLYAAFMRSLGSSGPLGWAQVNTLKTYAMCCKIWNHPDILRRAMEEHKEAMDFDIEETTANNNSNTTMSSTSRPPYQRSNSTISTNQNESQQSWVSGGDSTSVSSDLTSGQLSASTINNSTYSGTDSSMPPSFMAPNPMFPASMVGGGTPPNTGQSNTAPNSGYFYTQNYTHQSNVGTYDWAGDQELWGDDFKTGNVEHSGKVLLFLDILKGSVLAGDKLLVFTQSLYTLDLLERILRHLPLPVIGVDKSETVPAKSSEIPLEDIGKSEISSYNPSTTIHKNNEQNQDDHKCSESMYGYDGVDHFQSNQPDETMKQEGQENCKEEIKNKMETEEEEEETPKSLHYRLSTRRGCMDEPTVWTRNVHYFRLDGSTNASEREKLINNFNDPKNPAKLFLMSTRAGCLGVNLIGANRVVVFDASWNPCHDCQAVCRVYRYGQVKPCYIYRLVSDNTMEKKIYDRQVTKQGMSDRVVDELNPTQQFTRSQVELLMSFEDKDMETITDDDLETCKDIIQPDPILADVLKKHTRWITKRPFTHESLLIDRKDYRLTRVEKRMARQRYEQEKRLSLSYQQAHLFQLQQMQILQQQQLLAAGINPALVDSSRFYNSRTPNILSRSTINYRPTYTSGMAALDAMRQVDRQARLRMLQKDLDEARRRCGYAKPDGLSKIIESPDCKVTRIVANTDLFFPSTTNATTTQRKIPKGEVLEVIQTPKAKYLRISRTGDLFIVKTSGTTNSNSLSTENNTPSLDGQESNTATTTTDKQITSSDTVNSNTTCRNSSNNLRSTVATATTASITITTTTTSSADNSDITLPGTFGSSYENNQQHSQTLQKSSYSTNNSDSNICRYNNLNNKSENNVPNSSVTYSNSQPFNYSQSYNQSNTNTFQPSTSVANSASDSGRLGYSKDSHFLQSNVSPKRAHSSNETFTFDPSTKDSRQSYDAESSNYQHRMLNRRDTTTTTSSSSSAKEDHNNTSITYPNQTFSSQDPFRAHVQRTQQVELSWPCLTCGRTIATGCTCRLNSSNINTSVRTTISSSPTNSDPNVQSSRFRPFTNCTTPSESFQSDHVNNKKNFPSAVNYQTTVSVPYYQTQNVSSSSAPSSSALSSAHRQLQQQHQYLRTAEDVARQSALSATVSNNTNPSNSSYQSTYQNPTRINNINNDSNTTSATNNNHAQHLNLSSGHHQVNTLQSHVSMMQDYFTQLTNQRPQLSSPSCSLDLQRAGFGGEQTPSHAVAAAMQQYLAQNSQNHMNIIKQNNNNNSNSAHNHQTSPERNLSNLRTSFDPTVHYQQFQLAAVAKEQQQHQPHQQQLLLQQRQQQQQNIGFVERSQSSHHHTLPGSAVASVSSSPVAAASSSMFNHLHSQANMPIEQLLVQSIDELASQIELAHQNGRHVFVYFSGSTDMNTGDSWSEDCCKCESILESTIGVTKDSDLFLMVEVGNEKEWNDSNNKFRIHPLYQVKELPTLLSLSFLNGQKHIVNRLDGKSCLDSTNVQNLFEGN</sequence>
<gene>
    <name evidence="18" type="ORF">MS3_06891</name>
</gene>
<evidence type="ECO:0000256" key="2">
    <source>
        <dbReference type="ARBA" id="ARBA00007025"/>
    </source>
</evidence>
<organism evidence="18">
    <name type="scientific">Schistosoma haematobium</name>
    <name type="common">Blood fluke</name>
    <dbReference type="NCBI Taxonomy" id="6185"/>
    <lineage>
        <taxon>Eukaryota</taxon>
        <taxon>Metazoa</taxon>
        <taxon>Spiralia</taxon>
        <taxon>Lophotrochozoa</taxon>
        <taxon>Platyhelminthes</taxon>
        <taxon>Trematoda</taxon>
        <taxon>Digenea</taxon>
        <taxon>Strigeidida</taxon>
        <taxon>Schistosomatoidea</taxon>
        <taxon>Schistosomatidae</taxon>
        <taxon>Schistosoma</taxon>
    </lineage>
</organism>
<evidence type="ECO:0000256" key="8">
    <source>
        <dbReference type="ARBA" id="ARBA00022840"/>
    </source>
</evidence>
<dbReference type="SUPFAM" id="SSF52833">
    <property type="entry name" value="Thioredoxin-like"/>
    <property type="match status" value="1"/>
</dbReference>
<keyword evidence="6" id="KW-0378">Hydrolase</keyword>
<dbReference type="SUPFAM" id="SSF50978">
    <property type="entry name" value="WD40 repeat-like"/>
    <property type="match status" value="1"/>
</dbReference>
<evidence type="ECO:0000256" key="5">
    <source>
        <dbReference type="ARBA" id="ARBA00022741"/>
    </source>
</evidence>
<dbReference type="InterPro" id="IPR054711">
    <property type="entry name" value="eIF3a_PCI_TPR-like"/>
</dbReference>
<dbReference type="PROSITE" id="PS00678">
    <property type="entry name" value="WD_REPEATS_1"/>
    <property type="match status" value="1"/>
</dbReference>
<dbReference type="Pfam" id="PF00271">
    <property type="entry name" value="Helicase_C"/>
    <property type="match status" value="1"/>
</dbReference>
<keyword evidence="12" id="KW-0175">Coiled coil</keyword>
<dbReference type="Gene3D" id="2.130.10.10">
    <property type="entry name" value="YVTN repeat-like/Quinoprotein amine dehydrogenase"/>
    <property type="match status" value="3"/>
</dbReference>
<keyword evidence="11" id="KW-0539">Nucleus</keyword>
<keyword evidence="12" id="KW-0648">Protein biosynthesis</keyword>
<feature type="region of interest" description="Disordered" evidence="14">
    <location>
        <begin position="235"/>
        <end position="254"/>
    </location>
</feature>
<feature type="repeat" description="WD" evidence="13">
    <location>
        <begin position="477"/>
        <end position="511"/>
    </location>
</feature>
<evidence type="ECO:0000256" key="11">
    <source>
        <dbReference type="ARBA" id="ARBA00023242"/>
    </source>
</evidence>
<dbReference type="EMBL" id="KL251030">
    <property type="protein sequence ID" value="KGB38498.1"/>
    <property type="molecule type" value="Genomic_DNA"/>
</dbReference>
<feature type="compositionally biased region" description="Low complexity" evidence="14">
    <location>
        <begin position="2980"/>
        <end position="2992"/>
    </location>
</feature>
<accession>A0A095C8G6</accession>
<dbReference type="InterPro" id="IPR027512">
    <property type="entry name" value="EIF3A"/>
</dbReference>
<dbReference type="Gene3D" id="4.10.860.10">
    <property type="entry name" value="UVR domain"/>
    <property type="match status" value="1"/>
</dbReference>
<dbReference type="GO" id="GO:0016282">
    <property type="term" value="C:eukaryotic 43S preinitiation complex"/>
    <property type="evidence" value="ECO:0007669"/>
    <property type="project" value="UniProtKB-UniRule"/>
</dbReference>
<feature type="compositionally biased region" description="Low complexity" evidence="14">
    <location>
        <begin position="2304"/>
        <end position="2320"/>
    </location>
</feature>
<keyword evidence="5" id="KW-0547">Nucleotide-binding</keyword>
<feature type="domain" description="PCI" evidence="15">
    <location>
        <begin position="888"/>
        <end position="1066"/>
    </location>
</feature>
<dbReference type="SMART" id="SM00490">
    <property type="entry name" value="HELICc"/>
    <property type="match status" value="1"/>
</dbReference>
<keyword evidence="4" id="KW-0677">Repeat</keyword>
<dbReference type="PROSITE" id="PS51192">
    <property type="entry name" value="HELICASE_ATP_BIND_1"/>
    <property type="match status" value="1"/>
</dbReference>
<evidence type="ECO:0000259" key="16">
    <source>
        <dbReference type="PROSITE" id="PS51192"/>
    </source>
</evidence>
<dbReference type="GO" id="GO:0003723">
    <property type="term" value="F:RNA binding"/>
    <property type="evidence" value="ECO:0007669"/>
    <property type="project" value="UniProtKB-UniRule"/>
</dbReference>
<dbReference type="GO" id="GO:0033290">
    <property type="term" value="C:eukaryotic 48S preinitiation complex"/>
    <property type="evidence" value="ECO:0007669"/>
    <property type="project" value="UniProtKB-UniRule"/>
</dbReference>
<feature type="region of interest" description="Disordered" evidence="14">
    <location>
        <begin position="2941"/>
        <end position="2992"/>
    </location>
</feature>
<evidence type="ECO:0000256" key="9">
    <source>
        <dbReference type="ARBA" id="ARBA00022884"/>
    </source>
</evidence>
<keyword evidence="3 13" id="KW-0853">WD repeat</keyword>
<dbReference type="InterPro" id="IPR000717">
    <property type="entry name" value="PCI_dom"/>
</dbReference>
<dbReference type="InterPro" id="IPR027417">
    <property type="entry name" value="P-loop_NTPase"/>
</dbReference>
<feature type="region of interest" description="Disordered" evidence="14">
    <location>
        <begin position="1376"/>
        <end position="1580"/>
    </location>
</feature>
<dbReference type="SUPFAM" id="SSF52540">
    <property type="entry name" value="P-loop containing nucleoside triphosphate hydrolases"/>
    <property type="match status" value="2"/>
</dbReference>
<dbReference type="PANTHER" id="PTHR45797">
    <property type="entry name" value="RAD54-LIKE"/>
    <property type="match status" value="1"/>
</dbReference>
<evidence type="ECO:0000256" key="12">
    <source>
        <dbReference type="HAMAP-Rule" id="MF_03000"/>
    </source>
</evidence>
<keyword evidence="9 12" id="KW-0694">RNA-binding</keyword>
<feature type="region of interest" description="Disordered" evidence="14">
    <location>
        <begin position="3302"/>
        <end position="3326"/>
    </location>
</feature>
<comment type="function">
    <text evidence="12">RNA-binding component of the eukaryotic translation initiation factor 3 (eIF-3) complex, which is involved in protein synthesis of a specialized repertoire of mRNAs and, together with other initiation factors, stimulates binding of mRNA and methionyl-tRNAi to the 40S ribosome. The eIF-3 complex specifically targets and initiates translation of a subset of mRNAs involved in cell proliferation.</text>
</comment>
<dbReference type="SMART" id="SM00320">
    <property type="entry name" value="WD40"/>
    <property type="match status" value="6"/>
</dbReference>
<evidence type="ECO:0000256" key="4">
    <source>
        <dbReference type="ARBA" id="ARBA00022737"/>
    </source>
</evidence>
<evidence type="ECO:0000256" key="7">
    <source>
        <dbReference type="ARBA" id="ARBA00022806"/>
    </source>
</evidence>
<dbReference type="CDD" id="cd18793">
    <property type="entry name" value="SF2_C_SNF"/>
    <property type="match status" value="1"/>
</dbReference>
<feature type="compositionally biased region" description="Polar residues" evidence="14">
    <location>
        <begin position="3098"/>
        <end position="3108"/>
    </location>
</feature>
<dbReference type="GO" id="GO:0005634">
    <property type="term" value="C:nucleus"/>
    <property type="evidence" value="ECO:0007669"/>
    <property type="project" value="UniProtKB-SubCell"/>
</dbReference>
<dbReference type="GO" id="GO:0001732">
    <property type="term" value="P:formation of cytoplasmic translation initiation complex"/>
    <property type="evidence" value="ECO:0007669"/>
    <property type="project" value="UniProtKB-UniRule"/>
</dbReference>
<evidence type="ECO:0000256" key="13">
    <source>
        <dbReference type="PROSITE-ProRule" id="PRU00221"/>
    </source>
</evidence>
<feature type="coiled-coil region" evidence="12">
    <location>
        <begin position="1162"/>
        <end position="1206"/>
    </location>
</feature>
<reference evidence="18" key="1">
    <citation type="journal article" date="2012" name="Nat. Genet.">
        <title>Whole-genome sequence of Schistosoma haematobium.</title>
        <authorList>
            <person name="Young N.D."/>
            <person name="Jex A.R."/>
            <person name="Li B."/>
            <person name="Liu S."/>
            <person name="Yang L."/>
            <person name="Xiong Z."/>
            <person name="Li Y."/>
            <person name="Cantacessi C."/>
            <person name="Hall R.S."/>
            <person name="Xu X."/>
            <person name="Chen F."/>
            <person name="Wu X."/>
            <person name="Zerlotini A."/>
            <person name="Oliveira G."/>
            <person name="Hofmann A."/>
            <person name="Zhang G."/>
            <person name="Fang X."/>
            <person name="Kang Y."/>
            <person name="Campbell B.E."/>
            <person name="Loukas A."/>
            <person name="Ranganathan S."/>
            <person name="Rollinson D."/>
            <person name="Rinaldi G."/>
            <person name="Brindley P.J."/>
            <person name="Yang H."/>
            <person name="Wang J."/>
            <person name="Wang J."/>
            <person name="Gasser R.B."/>
        </authorList>
    </citation>
    <scope>NUCLEOTIDE SEQUENCE [LARGE SCALE GENOMIC DNA]</scope>
</reference>
<dbReference type="Gene3D" id="3.40.50.10810">
    <property type="entry name" value="Tandem AAA-ATPase domain"/>
    <property type="match status" value="2"/>
</dbReference>
<dbReference type="Pfam" id="PF00400">
    <property type="entry name" value="WD40"/>
    <property type="match status" value="3"/>
</dbReference>
<dbReference type="InterPro" id="IPR019775">
    <property type="entry name" value="WD40_repeat_CS"/>
</dbReference>
<feature type="compositionally biased region" description="Gly residues" evidence="14">
    <location>
        <begin position="1545"/>
        <end position="1555"/>
    </location>
</feature>
<dbReference type="InterPro" id="IPR036322">
    <property type="entry name" value="WD40_repeat_dom_sf"/>
</dbReference>
<feature type="compositionally biased region" description="Basic and acidic residues" evidence="14">
    <location>
        <begin position="1904"/>
        <end position="1918"/>
    </location>
</feature>
<dbReference type="STRING" id="6185.A0A095C8G6"/>
<dbReference type="GO" id="GO:0016887">
    <property type="term" value="F:ATP hydrolysis activity"/>
    <property type="evidence" value="ECO:0007669"/>
    <property type="project" value="InterPro"/>
</dbReference>
<feature type="region of interest" description="Disordered" evidence="14">
    <location>
        <begin position="1901"/>
        <end position="1930"/>
    </location>
</feature>
<evidence type="ECO:0000259" key="17">
    <source>
        <dbReference type="PROSITE" id="PS51194"/>
    </source>
</evidence>
<keyword evidence="8" id="KW-0067">ATP-binding</keyword>
<evidence type="ECO:0000259" key="15">
    <source>
        <dbReference type="PROSITE" id="PS50250"/>
    </source>
</evidence>
<evidence type="ECO:0000256" key="14">
    <source>
        <dbReference type="SAM" id="MobiDB-lite"/>
    </source>
</evidence>
<dbReference type="HAMAP" id="MF_03000">
    <property type="entry name" value="eIF3a"/>
    <property type="match status" value="1"/>
</dbReference>
<dbReference type="InterPro" id="IPR001680">
    <property type="entry name" value="WD40_rpt"/>
</dbReference>
<name>A0A095C8G6_SCHHA</name>
<feature type="domain" description="Helicase C-terminal" evidence="17">
    <location>
        <begin position="2536"/>
        <end position="2690"/>
    </location>
</feature>
<evidence type="ECO:0000256" key="1">
    <source>
        <dbReference type="ARBA" id="ARBA00004123"/>
    </source>
</evidence>
<keyword evidence="7" id="KW-0347">Helicase</keyword>
<protein>
    <recommendedName>
        <fullName evidence="12">Eukaryotic translation initiation factor 3 subunit A</fullName>
        <shortName evidence="12">eIF3a</shortName>
    </recommendedName>
    <alternativeName>
        <fullName evidence="12">Eukaryotic translation initiation factor 3 subunit 10</fullName>
    </alternativeName>
</protein>
<evidence type="ECO:0000256" key="10">
    <source>
        <dbReference type="ARBA" id="ARBA00023125"/>
    </source>
</evidence>
<feature type="region of interest" description="Disordered" evidence="14">
    <location>
        <begin position="1682"/>
        <end position="1704"/>
    </location>
</feature>
<dbReference type="CDD" id="cd00200">
    <property type="entry name" value="WD40"/>
    <property type="match status" value="1"/>
</dbReference>
<dbReference type="Pfam" id="PF01399">
    <property type="entry name" value="PCI"/>
    <property type="match status" value="1"/>
</dbReference>
<dbReference type="GO" id="GO:0005524">
    <property type="term" value="F:ATP binding"/>
    <property type="evidence" value="ECO:0007669"/>
    <property type="project" value="UniProtKB-KW"/>
</dbReference>
<feature type="compositionally biased region" description="Basic and acidic residues" evidence="14">
    <location>
        <begin position="1462"/>
        <end position="1471"/>
    </location>
</feature>
<dbReference type="GO" id="GO:0003743">
    <property type="term" value="F:translation initiation factor activity"/>
    <property type="evidence" value="ECO:0007669"/>
    <property type="project" value="UniProtKB-UniRule"/>
</dbReference>
<feature type="compositionally biased region" description="Low complexity" evidence="14">
    <location>
        <begin position="3077"/>
        <end position="3097"/>
    </location>
</feature>
<feature type="compositionally biased region" description="Polar residues" evidence="14">
    <location>
        <begin position="2321"/>
        <end position="2341"/>
    </location>
</feature>
<dbReference type="InterPro" id="IPR010357">
    <property type="entry name" value="TXNDC17_dom"/>
</dbReference>
<dbReference type="InterPro" id="IPR015943">
    <property type="entry name" value="WD40/YVTN_repeat-like_dom_sf"/>
</dbReference>
<dbReference type="Pfam" id="PF06110">
    <property type="entry name" value="TXD17-like_Trx"/>
    <property type="match status" value="1"/>
</dbReference>
<dbReference type="SMART" id="SM00088">
    <property type="entry name" value="PINT"/>
    <property type="match status" value="1"/>
</dbReference>
<feature type="region of interest" description="Disordered" evidence="14">
    <location>
        <begin position="3462"/>
        <end position="3487"/>
    </location>
</feature>
<feature type="compositionally biased region" description="Low complexity" evidence="14">
    <location>
        <begin position="3462"/>
        <end position="3478"/>
    </location>
</feature>
<feature type="region of interest" description="Disordered" evidence="14">
    <location>
        <begin position="2268"/>
        <end position="2372"/>
    </location>
</feature>
<feature type="compositionally biased region" description="Polar residues" evidence="14">
    <location>
        <begin position="2284"/>
        <end position="2303"/>
    </location>
</feature>
<dbReference type="Gene3D" id="3.40.30.10">
    <property type="entry name" value="Glutaredoxin"/>
    <property type="match status" value="1"/>
</dbReference>
<feature type="compositionally biased region" description="Low complexity" evidence="14">
    <location>
        <begin position="2941"/>
        <end position="2958"/>
    </location>
</feature>
<dbReference type="Pfam" id="PF00176">
    <property type="entry name" value="SNF2-rel_dom"/>
    <property type="match status" value="1"/>
</dbReference>
<comment type="subcellular location">
    <subcellularLocation>
        <location evidence="12">Cytoplasm</location>
    </subcellularLocation>
    <subcellularLocation>
        <location evidence="1">Nucleus</location>
    </subcellularLocation>
</comment>
<keyword evidence="10" id="KW-0238">DNA-binding</keyword>
<feature type="compositionally biased region" description="Low complexity" evidence="14">
    <location>
        <begin position="3345"/>
        <end position="3380"/>
    </location>
</feature>
<feature type="compositionally biased region" description="Polar residues" evidence="14">
    <location>
        <begin position="1682"/>
        <end position="1697"/>
    </location>
</feature>
<dbReference type="PANTHER" id="PTHR45797:SF1">
    <property type="entry name" value="HELICASE ARIP4"/>
    <property type="match status" value="1"/>
</dbReference>
<feature type="region of interest" description="Disordered" evidence="14">
    <location>
        <begin position="3239"/>
        <end position="3279"/>
    </location>
</feature>
<comment type="similarity">
    <text evidence="12">Belongs to the eIF-3 subunit A family.</text>
</comment>
<feature type="repeat" description="WD" evidence="13">
    <location>
        <begin position="376"/>
        <end position="410"/>
    </location>
</feature>
<keyword evidence="12 18" id="KW-0396">Initiation factor</keyword>
<comment type="similarity">
    <text evidence="2">Belongs to the SNF2/RAD54 helicase family.</text>
</comment>
<dbReference type="Pfam" id="PF22591">
    <property type="entry name" value="eIF3a_PCI_TPR-like"/>
    <property type="match status" value="1"/>
</dbReference>
<dbReference type="Gene3D" id="3.40.50.300">
    <property type="entry name" value="P-loop containing nucleotide triphosphate hydrolases"/>
    <property type="match status" value="1"/>
</dbReference>
<dbReference type="Gene3D" id="1.25.40.860">
    <property type="match status" value="2"/>
</dbReference>
<dbReference type="InterPro" id="IPR000330">
    <property type="entry name" value="SNF2_N"/>
</dbReference>
<feature type="coiled-coil region" evidence="12">
    <location>
        <begin position="103"/>
        <end position="137"/>
    </location>
</feature>
<feature type="repeat" description="WD" evidence="13">
    <location>
        <begin position="435"/>
        <end position="476"/>
    </location>
</feature>
<dbReference type="PROSITE" id="PS50082">
    <property type="entry name" value="WD_REPEATS_2"/>
    <property type="match status" value="3"/>
</dbReference>
<feature type="compositionally biased region" description="Polar residues" evidence="14">
    <location>
        <begin position="3025"/>
        <end position="3076"/>
    </location>
</feature>
<dbReference type="GO" id="GO:0004386">
    <property type="term" value="F:helicase activity"/>
    <property type="evidence" value="ECO:0007669"/>
    <property type="project" value="UniProtKB-KW"/>
</dbReference>
<dbReference type="GO" id="GO:0005852">
    <property type="term" value="C:eukaryotic translation initiation factor 3 complex"/>
    <property type="evidence" value="ECO:0007669"/>
    <property type="project" value="UniProtKB-UniRule"/>
</dbReference>
<dbReference type="InterPro" id="IPR001650">
    <property type="entry name" value="Helicase_C-like"/>
</dbReference>
<feature type="compositionally biased region" description="Polar residues" evidence="14">
    <location>
        <begin position="3183"/>
        <end position="3194"/>
    </location>
</feature>
<comment type="subunit">
    <text evidence="12">Component of the eukaryotic translation initiation factor 3 (eIF-3) complex.</text>
</comment>
<dbReference type="InterPro" id="IPR044574">
    <property type="entry name" value="ARIP4-like"/>
</dbReference>
<evidence type="ECO:0000256" key="6">
    <source>
        <dbReference type="ARBA" id="ARBA00022801"/>
    </source>
</evidence>
<feature type="compositionally biased region" description="Basic and acidic residues" evidence="14">
    <location>
        <begin position="1376"/>
        <end position="1439"/>
    </location>
</feature>
<dbReference type="InterPro" id="IPR014001">
    <property type="entry name" value="Helicase_ATP-bd"/>
</dbReference>